<organism evidence="1">
    <name type="scientific">marine sediment metagenome</name>
    <dbReference type="NCBI Taxonomy" id="412755"/>
    <lineage>
        <taxon>unclassified sequences</taxon>
        <taxon>metagenomes</taxon>
        <taxon>ecological metagenomes</taxon>
    </lineage>
</organism>
<gene>
    <name evidence="1" type="ORF">LCGC14_1155810</name>
</gene>
<evidence type="ECO:0008006" key="2">
    <source>
        <dbReference type="Google" id="ProtNLM"/>
    </source>
</evidence>
<protein>
    <recommendedName>
        <fullName evidence="2">DUF2190 domain-containing protein</fullName>
    </recommendedName>
</protein>
<dbReference type="Pfam" id="PF09956">
    <property type="entry name" value="Phage_cement_2"/>
    <property type="match status" value="1"/>
</dbReference>
<evidence type="ECO:0000313" key="1">
    <source>
        <dbReference type="EMBL" id="KKM98645.1"/>
    </source>
</evidence>
<comment type="caution">
    <text evidence="1">The sequence shown here is derived from an EMBL/GenBank/DDBJ whole genome shotgun (WGS) entry which is preliminary data.</text>
</comment>
<reference evidence="1" key="1">
    <citation type="journal article" date="2015" name="Nature">
        <title>Complex archaea that bridge the gap between prokaryotes and eukaryotes.</title>
        <authorList>
            <person name="Spang A."/>
            <person name="Saw J.H."/>
            <person name="Jorgensen S.L."/>
            <person name="Zaremba-Niedzwiedzka K."/>
            <person name="Martijn J."/>
            <person name="Lind A.E."/>
            <person name="van Eijk R."/>
            <person name="Schleper C."/>
            <person name="Guy L."/>
            <person name="Ettema T.J."/>
        </authorList>
    </citation>
    <scope>NUCLEOTIDE SEQUENCE</scope>
</reference>
<proteinExistence type="predicted"/>
<dbReference type="EMBL" id="LAZR01005594">
    <property type="protein sequence ID" value="KKM98645.1"/>
    <property type="molecule type" value="Genomic_DNA"/>
</dbReference>
<name>A0A0F9PCB5_9ZZZZ</name>
<dbReference type="AlphaFoldDB" id="A0A0F9PCB5"/>
<accession>A0A0F9PCB5</accession>
<dbReference type="InterPro" id="IPR011231">
    <property type="entry name" value="Phage_VT1-Sakai_H0018"/>
</dbReference>
<sequence>MAFELVILTELEPAVGFTCDDSTGIEKGTLLELSDPMTVAKVAGAAPLIIGVAAEEKVANDGKTKIGVYMRSIFKGTAGGSISVGDGLIGESGTNEFLTSTSGADEVEICGIALEDATDGQTFKLLLNVGIGGSPET</sequence>